<name>R4XG21_TAPDE</name>
<dbReference type="PANTHER" id="PTHR20963:SF43">
    <property type="entry name" value="PUTATIVE (AFU_ORTHOLOGUE AFUA_7G01240)-RELATED"/>
    <property type="match status" value="1"/>
</dbReference>
<evidence type="ECO:0000313" key="6">
    <source>
        <dbReference type="EMBL" id="CCG84670.1"/>
    </source>
</evidence>
<comment type="caution">
    <text evidence="6">The sequence shown here is derived from an EMBL/GenBank/DDBJ whole genome shotgun (WGS) entry which is preliminary data.</text>
</comment>
<dbReference type="InterPro" id="IPR033379">
    <property type="entry name" value="Acid_Pase_AS"/>
</dbReference>
<proteinExistence type="inferred from homology"/>
<dbReference type="SUPFAM" id="SSF53254">
    <property type="entry name" value="Phosphoglycerate mutase-like"/>
    <property type="match status" value="1"/>
</dbReference>
<organism evidence="6 7">
    <name type="scientific">Taphrina deformans (strain PYCC 5710 / ATCC 11124 / CBS 356.35 / IMI 108563 / JCM 9778 / NBRC 8474)</name>
    <name type="common">Peach leaf curl fungus</name>
    <name type="synonym">Lalaria deformans</name>
    <dbReference type="NCBI Taxonomy" id="1097556"/>
    <lineage>
        <taxon>Eukaryota</taxon>
        <taxon>Fungi</taxon>
        <taxon>Dikarya</taxon>
        <taxon>Ascomycota</taxon>
        <taxon>Taphrinomycotina</taxon>
        <taxon>Taphrinomycetes</taxon>
        <taxon>Taphrinales</taxon>
        <taxon>Taphrinaceae</taxon>
        <taxon>Taphrina</taxon>
    </lineage>
</organism>
<keyword evidence="2" id="KW-0378">Hydrolase</keyword>
<feature type="active site" description="Proton donor" evidence="4">
    <location>
        <position position="359"/>
    </location>
</feature>
<sequence>MVLLIATLLGVALAGSSFKPSEHWGQTSPYRPANFGIDPTGLPAGCSYEQIHVLQRHTERYPTSGAHDAGYMTMFAAKVNRAKVLGDFLPLGRLEFLRSWEYELGTASLTPKGAAASAQLGAEFWSKYGRLLYEMPGEVRYNTSLRHSPVKPVFRTTNQARMLESARWYISGFFSNPNATSSTELYDLVIIPEGGTENNTLAAYDSCPSLKVKGKSSQLAEIGVNERAKFITRYAARAQKRLQKSLPKNLELTTDDVFGMQSLCAYEMAALGASDFCDLFKEQDWRDYDYALSLSMYAGYSYGHPTGRAQGLGYVQELIARLQHRTIDSSTSSVNTTFDNNESSFGHFSQPVIFDATHDAIIISVMTAMGLKFFNQTKGFMPSDIGKAPKKPTFRLSALTPFGAKLHTEVISCPQDAIIDYSENQLKYSLYTTYSQPSEKVDNVEYIRMKLNEGVLPIATELGCQNEGAKYGFCTLSEFLRVLEDVEANAQYDEVCYGSKVSQITGQVSNGNMDSVHL</sequence>
<accession>R4XG21</accession>
<feature type="active site" description="Nucleophile" evidence="4">
    <location>
        <position position="57"/>
    </location>
</feature>
<keyword evidence="7" id="KW-1185">Reference proteome</keyword>
<evidence type="ECO:0000256" key="4">
    <source>
        <dbReference type="PIRSR" id="PIRSR000894-1"/>
    </source>
</evidence>
<feature type="disulfide bond" evidence="5">
    <location>
        <begin position="264"/>
        <end position="277"/>
    </location>
</feature>
<dbReference type="AlphaFoldDB" id="R4XG21"/>
<dbReference type="Pfam" id="PF00328">
    <property type="entry name" value="His_Phos_2"/>
    <property type="match status" value="1"/>
</dbReference>
<evidence type="ECO:0008006" key="8">
    <source>
        <dbReference type="Google" id="ProtNLM"/>
    </source>
</evidence>
<dbReference type="PROSITE" id="PS00778">
    <property type="entry name" value="HIS_ACID_PHOSPHAT_2"/>
    <property type="match status" value="1"/>
</dbReference>
<protein>
    <recommendedName>
        <fullName evidence="8">Phytase</fullName>
    </recommendedName>
</protein>
<dbReference type="Proteomes" id="UP000013776">
    <property type="component" value="Unassembled WGS sequence"/>
</dbReference>
<dbReference type="Gene3D" id="3.40.50.1240">
    <property type="entry name" value="Phosphoglycerate mutase-like"/>
    <property type="match status" value="1"/>
</dbReference>
<dbReference type="STRING" id="1097556.R4XG21"/>
<dbReference type="PANTHER" id="PTHR20963">
    <property type="entry name" value="MULTIPLE INOSITOL POLYPHOSPHATE PHOSPHATASE-RELATED"/>
    <property type="match status" value="1"/>
</dbReference>
<dbReference type="InterPro" id="IPR016274">
    <property type="entry name" value="Histidine_acid_Pase_euk"/>
</dbReference>
<dbReference type="EMBL" id="CAHR02000283">
    <property type="protein sequence ID" value="CCG84670.1"/>
    <property type="molecule type" value="Genomic_DNA"/>
</dbReference>
<evidence type="ECO:0000313" key="7">
    <source>
        <dbReference type="Proteomes" id="UP000013776"/>
    </source>
</evidence>
<comment type="similarity">
    <text evidence="1">Belongs to the histidine acid phosphatase family.</text>
</comment>
<dbReference type="VEuPathDB" id="FungiDB:TAPDE_005173"/>
<dbReference type="PIRSF" id="PIRSF000894">
    <property type="entry name" value="Acid_phosphatase"/>
    <property type="match status" value="1"/>
</dbReference>
<evidence type="ECO:0000256" key="5">
    <source>
        <dbReference type="PIRSR" id="PIRSR000894-2"/>
    </source>
</evidence>
<reference evidence="6 7" key="1">
    <citation type="journal article" date="2013" name="MBio">
        <title>Genome sequencing of the plant pathogen Taphrina deformans, the causal agent of peach leaf curl.</title>
        <authorList>
            <person name="Cisse O.H."/>
            <person name="Almeida J.M.G.C.F."/>
            <person name="Fonseca A."/>
            <person name="Kumar A.A."/>
            <person name="Salojaervi J."/>
            <person name="Overmyer K."/>
            <person name="Hauser P.M."/>
            <person name="Pagni M."/>
        </authorList>
    </citation>
    <scope>NUCLEOTIDE SEQUENCE [LARGE SCALE GENOMIC DNA]</scope>
    <source>
        <strain evidence="7">PYCC 5710 / ATCC 11124 / CBS 356.35 / IMI 108563 / JCM 9778 / NBRC 8474</strain>
    </source>
</reference>
<keyword evidence="5" id="KW-1015">Disulfide bond</keyword>
<dbReference type="InterPro" id="IPR029033">
    <property type="entry name" value="His_PPase_superfam"/>
</dbReference>
<feature type="disulfide bond" evidence="5">
    <location>
        <begin position="46"/>
        <end position="413"/>
    </location>
</feature>
<keyword evidence="3" id="KW-0325">Glycoprotein</keyword>
<dbReference type="OrthoDB" id="6509975at2759"/>
<evidence type="ECO:0000256" key="2">
    <source>
        <dbReference type="ARBA" id="ARBA00022801"/>
    </source>
</evidence>
<dbReference type="GO" id="GO:0003993">
    <property type="term" value="F:acid phosphatase activity"/>
    <property type="evidence" value="ECO:0007669"/>
    <property type="project" value="TreeGrafter"/>
</dbReference>
<gene>
    <name evidence="6" type="ORF">TAPDE_005173</name>
</gene>
<dbReference type="eggNOG" id="KOG1382">
    <property type="taxonomic scope" value="Eukaryota"/>
</dbReference>
<dbReference type="InterPro" id="IPR000560">
    <property type="entry name" value="His_Pase_clade-2"/>
</dbReference>
<evidence type="ECO:0000256" key="1">
    <source>
        <dbReference type="ARBA" id="ARBA00005375"/>
    </source>
</evidence>
<dbReference type="CDD" id="cd07061">
    <property type="entry name" value="HP_HAP_like"/>
    <property type="match status" value="1"/>
</dbReference>
<evidence type="ECO:0000256" key="3">
    <source>
        <dbReference type="ARBA" id="ARBA00023180"/>
    </source>
</evidence>